<feature type="region of interest" description="Disordered" evidence="4">
    <location>
        <begin position="246"/>
        <end position="270"/>
    </location>
</feature>
<protein>
    <recommendedName>
        <fullName evidence="5">HTH araC/xylS-type domain-containing protein</fullName>
    </recommendedName>
</protein>
<gene>
    <name evidence="6" type="ORF">C5F48_22785</name>
</gene>
<dbReference type="GO" id="GO:0003700">
    <property type="term" value="F:DNA-binding transcription factor activity"/>
    <property type="evidence" value="ECO:0007669"/>
    <property type="project" value="InterPro"/>
</dbReference>
<dbReference type="SMART" id="SM00342">
    <property type="entry name" value="HTH_ARAC"/>
    <property type="match status" value="1"/>
</dbReference>
<proteinExistence type="predicted"/>
<dbReference type="AlphaFoldDB" id="A0A2T4JNJ5"/>
<accession>A0A2T4JNJ5</accession>
<evidence type="ECO:0000313" key="7">
    <source>
        <dbReference type="Proteomes" id="UP000241010"/>
    </source>
</evidence>
<dbReference type="EMBL" id="PZKG01000254">
    <property type="protein sequence ID" value="PTE19465.1"/>
    <property type="molecule type" value="Genomic_DNA"/>
</dbReference>
<keyword evidence="2" id="KW-0238">DNA-binding</keyword>
<comment type="caution">
    <text evidence="6">The sequence shown here is derived from an EMBL/GenBank/DDBJ whole genome shotgun (WGS) entry which is preliminary data.</text>
</comment>
<dbReference type="InterPro" id="IPR037923">
    <property type="entry name" value="HTH-like"/>
</dbReference>
<evidence type="ECO:0000256" key="2">
    <source>
        <dbReference type="ARBA" id="ARBA00023125"/>
    </source>
</evidence>
<dbReference type="SUPFAM" id="SSF51215">
    <property type="entry name" value="Regulatory protein AraC"/>
    <property type="match status" value="1"/>
</dbReference>
<dbReference type="Pfam" id="PF02311">
    <property type="entry name" value="AraC_binding"/>
    <property type="match status" value="1"/>
</dbReference>
<dbReference type="InterPro" id="IPR003313">
    <property type="entry name" value="AraC-bd"/>
</dbReference>
<feature type="domain" description="HTH araC/xylS-type" evidence="5">
    <location>
        <begin position="177"/>
        <end position="267"/>
    </location>
</feature>
<evidence type="ECO:0000256" key="3">
    <source>
        <dbReference type="ARBA" id="ARBA00023163"/>
    </source>
</evidence>
<dbReference type="Gene3D" id="1.10.10.60">
    <property type="entry name" value="Homeodomain-like"/>
    <property type="match status" value="1"/>
</dbReference>
<dbReference type="PANTHER" id="PTHR46796">
    <property type="entry name" value="HTH-TYPE TRANSCRIPTIONAL ACTIVATOR RHAS-RELATED"/>
    <property type="match status" value="1"/>
</dbReference>
<dbReference type="Pfam" id="PF12833">
    <property type="entry name" value="HTH_18"/>
    <property type="match status" value="1"/>
</dbReference>
<dbReference type="InterPro" id="IPR009057">
    <property type="entry name" value="Homeodomain-like_sf"/>
</dbReference>
<evidence type="ECO:0000313" key="6">
    <source>
        <dbReference type="EMBL" id="PTE19465.1"/>
    </source>
</evidence>
<evidence type="ECO:0000256" key="1">
    <source>
        <dbReference type="ARBA" id="ARBA00023015"/>
    </source>
</evidence>
<evidence type="ECO:0000259" key="5">
    <source>
        <dbReference type="PROSITE" id="PS01124"/>
    </source>
</evidence>
<keyword evidence="7" id="KW-1185">Reference proteome</keyword>
<keyword evidence="3" id="KW-0804">Transcription</keyword>
<keyword evidence="1" id="KW-0805">Transcription regulation</keyword>
<dbReference type="Proteomes" id="UP000241010">
    <property type="component" value="Unassembled WGS sequence"/>
</dbReference>
<dbReference type="GO" id="GO:0043565">
    <property type="term" value="F:sequence-specific DNA binding"/>
    <property type="evidence" value="ECO:0007669"/>
    <property type="project" value="InterPro"/>
</dbReference>
<name>A0A2T4JNJ5_9RHOB</name>
<organism evidence="6 7">
    <name type="scientific">Cereibacter changlensis JA139</name>
    <dbReference type="NCBI Taxonomy" id="1188249"/>
    <lineage>
        <taxon>Bacteria</taxon>
        <taxon>Pseudomonadati</taxon>
        <taxon>Pseudomonadota</taxon>
        <taxon>Alphaproteobacteria</taxon>
        <taxon>Rhodobacterales</taxon>
        <taxon>Paracoccaceae</taxon>
        <taxon>Cereibacter</taxon>
    </lineage>
</organism>
<dbReference type="InterPro" id="IPR050204">
    <property type="entry name" value="AraC_XylS_family_regulators"/>
</dbReference>
<reference evidence="6 7" key="1">
    <citation type="submission" date="2018-03" db="EMBL/GenBank/DDBJ databases">
        <title>Cereibacter changlensis.</title>
        <authorList>
            <person name="Meyer T.E."/>
            <person name="Miller S."/>
            <person name="Lodha T."/>
            <person name="Gandham S."/>
            <person name="Chintalapati S."/>
            <person name="Chintalapati V.R."/>
        </authorList>
    </citation>
    <scope>NUCLEOTIDE SEQUENCE [LARGE SCALE GENOMIC DNA]</scope>
    <source>
        <strain evidence="6 7">JA139</strain>
    </source>
</reference>
<dbReference type="SUPFAM" id="SSF46689">
    <property type="entry name" value="Homeodomain-like"/>
    <property type="match status" value="1"/>
</dbReference>
<dbReference type="InterPro" id="IPR018060">
    <property type="entry name" value="HTH_AraC"/>
</dbReference>
<evidence type="ECO:0000256" key="4">
    <source>
        <dbReference type="SAM" id="MobiDB-lite"/>
    </source>
</evidence>
<sequence length="270" mass="30054">MERQVRRWRLDGKVDAFEIISTSEAGVLHCHPSFNIGAMIEGAASVTSGSMTHVQAPGAVVTLNAYQPHASAWSAAVNRYFVLHIDPAFWETRLQPELGADGQFAQPVCRDGLVFHYLLGLRDQLHKDPTSVSSDDIDLLLKLCRGRGLIRDHVDEEDPSLTPMNGADFRELFSEGDDMQEGQPRISNLAEQVGMSRYQFSRLCSQTAGMQPRRLRLQLMVARAQKAINEGQDLASASLHAGFSDQSHMNREFRRTIGMTPREYQSAGRG</sequence>
<dbReference type="PROSITE" id="PS01124">
    <property type="entry name" value="HTH_ARAC_FAMILY_2"/>
    <property type="match status" value="1"/>
</dbReference>